<gene>
    <name evidence="2" type="ORF">EYF80_047654</name>
</gene>
<evidence type="ECO:0000313" key="3">
    <source>
        <dbReference type="Proteomes" id="UP000314294"/>
    </source>
</evidence>
<comment type="caution">
    <text evidence="2">The sequence shown here is derived from an EMBL/GenBank/DDBJ whole genome shotgun (WGS) entry which is preliminary data.</text>
</comment>
<accession>A0A4Z2FPE1</accession>
<feature type="region of interest" description="Disordered" evidence="1">
    <location>
        <begin position="26"/>
        <end position="47"/>
    </location>
</feature>
<dbReference type="EMBL" id="SRLO01001054">
    <property type="protein sequence ID" value="TNN42192.1"/>
    <property type="molecule type" value="Genomic_DNA"/>
</dbReference>
<feature type="compositionally biased region" description="Low complexity" evidence="1">
    <location>
        <begin position="122"/>
        <end position="133"/>
    </location>
</feature>
<reference evidence="2 3" key="1">
    <citation type="submission" date="2019-03" db="EMBL/GenBank/DDBJ databases">
        <title>First draft genome of Liparis tanakae, snailfish: a comprehensive survey of snailfish specific genes.</title>
        <authorList>
            <person name="Kim W."/>
            <person name="Song I."/>
            <person name="Jeong J.-H."/>
            <person name="Kim D."/>
            <person name="Kim S."/>
            <person name="Ryu S."/>
            <person name="Song J.Y."/>
            <person name="Lee S.K."/>
        </authorList>
    </citation>
    <scope>NUCLEOTIDE SEQUENCE [LARGE SCALE GENOMIC DNA]</scope>
    <source>
        <tissue evidence="2">Muscle</tissue>
    </source>
</reference>
<protein>
    <submittedName>
        <fullName evidence="2">Uncharacterized protein</fullName>
    </submittedName>
</protein>
<evidence type="ECO:0000313" key="2">
    <source>
        <dbReference type="EMBL" id="TNN42192.1"/>
    </source>
</evidence>
<proteinExistence type="predicted"/>
<organism evidence="2 3">
    <name type="scientific">Liparis tanakae</name>
    <name type="common">Tanaka's snailfish</name>
    <dbReference type="NCBI Taxonomy" id="230148"/>
    <lineage>
        <taxon>Eukaryota</taxon>
        <taxon>Metazoa</taxon>
        <taxon>Chordata</taxon>
        <taxon>Craniata</taxon>
        <taxon>Vertebrata</taxon>
        <taxon>Euteleostomi</taxon>
        <taxon>Actinopterygii</taxon>
        <taxon>Neopterygii</taxon>
        <taxon>Teleostei</taxon>
        <taxon>Neoteleostei</taxon>
        <taxon>Acanthomorphata</taxon>
        <taxon>Eupercaria</taxon>
        <taxon>Perciformes</taxon>
        <taxon>Cottioidei</taxon>
        <taxon>Cottales</taxon>
        <taxon>Liparidae</taxon>
        <taxon>Liparis</taxon>
    </lineage>
</organism>
<feature type="region of interest" description="Disordered" evidence="1">
    <location>
        <begin position="99"/>
        <end position="153"/>
    </location>
</feature>
<sequence length="153" mass="17017">MLRGWQGGGGPRKMGSFNTIRALSSELQRGTQSRERLVNKQEGAQTLSRQCRTPNKNLDVNISRMSRRCFECEPSQRGCLASDGGMLRGEVQILRNAVQTAEHHHPAGHRHNASPPRTPLIRAKASARASRSRLQTLCKPFSGRRHASDHNSN</sequence>
<dbReference type="AlphaFoldDB" id="A0A4Z2FPE1"/>
<evidence type="ECO:0000256" key="1">
    <source>
        <dbReference type="SAM" id="MobiDB-lite"/>
    </source>
</evidence>
<keyword evidence="3" id="KW-1185">Reference proteome</keyword>
<dbReference type="Proteomes" id="UP000314294">
    <property type="component" value="Unassembled WGS sequence"/>
</dbReference>
<name>A0A4Z2FPE1_9TELE</name>